<dbReference type="EMBL" id="GGFJ01013714">
    <property type="protein sequence ID" value="MBW62855.1"/>
    <property type="molecule type" value="Transcribed_RNA"/>
</dbReference>
<dbReference type="AlphaFoldDB" id="A0A2M4CCB7"/>
<reference evidence="1" key="1">
    <citation type="submission" date="2018-01" db="EMBL/GenBank/DDBJ databases">
        <title>An insight into the sialome of Amazonian anophelines.</title>
        <authorList>
            <person name="Ribeiro J.M."/>
            <person name="Scarpassa V."/>
            <person name="Calvo E."/>
        </authorList>
    </citation>
    <scope>NUCLEOTIDE SEQUENCE</scope>
    <source>
        <tissue evidence="1">Salivary glands</tissue>
    </source>
</reference>
<name>A0A2M4CCB7_9DIPT</name>
<sequence length="78" mass="9167">MDHNYWRSWRSMVVVAVVTVTADCRVALIYDYHRQPQRRQPPPCPPYPRSPCCRCLDHSRAGQWHRRSVAADDLPTPH</sequence>
<protein>
    <submittedName>
        <fullName evidence="1">Putative secreted protein</fullName>
    </submittedName>
</protein>
<proteinExistence type="predicted"/>
<evidence type="ECO:0000313" key="1">
    <source>
        <dbReference type="EMBL" id="MBW62855.1"/>
    </source>
</evidence>
<organism evidence="1">
    <name type="scientific">Anopheles marajoara</name>
    <dbReference type="NCBI Taxonomy" id="58244"/>
    <lineage>
        <taxon>Eukaryota</taxon>
        <taxon>Metazoa</taxon>
        <taxon>Ecdysozoa</taxon>
        <taxon>Arthropoda</taxon>
        <taxon>Hexapoda</taxon>
        <taxon>Insecta</taxon>
        <taxon>Pterygota</taxon>
        <taxon>Neoptera</taxon>
        <taxon>Endopterygota</taxon>
        <taxon>Diptera</taxon>
        <taxon>Nematocera</taxon>
        <taxon>Culicoidea</taxon>
        <taxon>Culicidae</taxon>
        <taxon>Anophelinae</taxon>
        <taxon>Anopheles</taxon>
    </lineage>
</organism>
<accession>A0A2M4CCB7</accession>